<dbReference type="Gene3D" id="3.40.50.300">
    <property type="entry name" value="P-loop containing nucleotide triphosphate hydrolases"/>
    <property type="match status" value="1"/>
</dbReference>
<evidence type="ECO:0000259" key="1">
    <source>
        <dbReference type="Pfam" id="PF01656"/>
    </source>
</evidence>
<keyword evidence="2" id="KW-0067">ATP-binding</keyword>
<dbReference type="GO" id="GO:0051782">
    <property type="term" value="P:negative regulation of cell division"/>
    <property type="evidence" value="ECO:0007669"/>
    <property type="project" value="TreeGrafter"/>
</dbReference>
<evidence type="ECO:0000313" key="2">
    <source>
        <dbReference type="EMBL" id="MBM3282224.1"/>
    </source>
</evidence>
<dbReference type="PANTHER" id="PTHR43384">
    <property type="entry name" value="SEPTUM SITE-DETERMINING PROTEIN MIND HOMOLOG, CHLOROPLASTIC-RELATED"/>
    <property type="match status" value="1"/>
</dbReference>
<keyword evidence="2" id="KW-0547">Nucleotide-binding</keyword>
<sequence length="327" mass="36175">MRVAVVGKGGSGKTTVSAALIQEIIRRLNRVHLLAIDADINMHLGPLFGVDWSRSPEKHLSNPVSIEQIKRYLIGNNARIHSLSAFRKTTPPGNGSNLLFLETLNQTPLSAFDFGENTFHLMAVGTYSEDGLGTSCYHNNLSILENILSHASEGGNWIVVDMVAGTDAFASSLHAQFDIILLVVEPTRQSTDVWNQFVSLASAAGISNRLFAVGNKVNSTDDEKFLSEKIPENMLLGFLSDSKYLRDLSRRGGNLELSKLEEENRKAIQNMVKKMSTFPSTVRVRYAHLCALHRKYVAQNFITAQFGDLTTQIDPNFNLDKLVGKIK</sequence>
<dbReference type="GO" id="GO:0016887">
    <property type="term" value="F:ATP hydrolysis activity"/>
    <property type="evidence" value="ECO:0007669"/>
    <property type="project" value="TreeGrafter"/>
</dbReference>
<organism evidence="2 3">
    <name type="scientific">Candidatus Iainarchaeum sp</name>
    <dbReference type="NCBI Taxonomy" id="3101447"/>
    <lineage>
        <taxon>Archaea</taxon>
        <taxon>Candidatus Iainarchaeota</taxon>
        <taxon>Candidatus Iainarchaeia</taxon>
        <taxon>Candidatus Iainarchaeales</taxon>
        <taxon>Candidatus Iainarchaeaceae</taxon>
        <taxon>Candidatus Iainarchaeum</taxon>
    </lineage>
</organism>
<dbReference type="Proteomes" id="UP000774699">
    <property type="component" value="Unassembled WGS sequence"/>
</dbReference>
<accession>A0A8T4C7P8</accession>
<proteinExistence type="predicted"/>
<comment type="caution">
    <text evidence="2">The sequence shown here is derived from an EMBL/GenBank/DDBJ whole genome shotgun (WGS) entry which is preliminary data.</text>
</comment>
<evidence type="ECO:0000313" key="3">
    <source>
        <dbReference type="Proteomes" id="UP000774699"/>
    </source>
</evidence>
<dbReference type="SUPFAM" id="SSF52540">
    <property type="entry name" value="P-loop containing nucleoside triphosphate hydrolases"/>
    <property type="match status" value="1"/>
</dbReference>
<dbReference type="GO" id="GO:0009898">
    <property type="term" value="C:cytoplasmic side of plasma membrane"/>
    <property type="evidence" value="ECO:0007669"/>
    <property type="project" value="TreeGrafter"/>
</dbReference>
<gene>
    <name evidence="2" type="ORF">FJY86_02695</name>
</gene>
<dbReference type="InterPro" id="IPR027417">
    <property type="entry name" value="P-loop_NTPase"/>
</dbReference>
<protein>
    <submittedName>
        <fullName evidence="2">ATP-binding protein</fullName>
    </submittedName>
</protein>
<dbReference type="InterPro" id="IPR002586">
    <property type="entry name" value="CobQ/CobB/MinD/ParA_Nub-bd_dom"/>
</dbReference>
<dbReference type="Pfam" id="PF01656">
    <property type="entry name" value="CbiA"/>
    <property type="match status" value="1"/>
</dbReference>
<dbReference type="AlphaFoldDB" id="A0A8T4C7P8"/>
<dbReference type="EMBL" id="VGJJ01000017">
    <property type="protein sequence ID" value="MBM3282224.1"/>
    <property type="molecule type" value="Genomic_DNA"/>
</dbReference>
<name>A0A8T4C7P8_9ARCH</name>
<dbReference type="GO" id="GO:0005524">
    <property type="term" value="F:ATP binding"/>
    <property type="evidence" value="ECO:0007669"/>
    <property type="project" value="UniProtKB-KW"/>
</dbReference>
<reference evidence="2" key="1">
    <citation type="submission" date="2019-03" db="EMBL/GenBank/DDBJ databases">
        <title>Lake Tanganyika Metagenome-Assembled Genomes (MAGs).</title>
        <authorList>
            <person name="Tran P."/>
        </authorList>
    </citation>
    <scope>NUCLEOTIDE SEQUENCE</scope>
    <source>
        <strain evidence="2">M_DeepCast_50m_m2_156</strain>
    </source>
</reference>
<dbReference type="GO" id="GO:0005829">
    <property type="term" value="C:cytosol"/>
    <property type="evidence" value="ECO:0007669"/>
    <property type="project" value="TreeGrafter"/>
</dbReference>
<dbReference type="PANTHER" id="PTHR43384:SF15">
    <property type="entry name" value="ATP-BINDING PROTEIN"/>
    <property type="match status" value="1"/>
</dbReference>
<dbReference type="InterPro" id="IPR050625">
    <property type="entry name" value="ParA/MinD_ATPase"/>
</dbReference>
<feature type="domain" description="CobQ/CobB/MinD/ParA nucleotide binding" evidence="1">
    <location>
        <begin position="5"/>
        <end position="251"/>
    </location>
</feature>